<sequence length="100" mass="10695">MTDEESINDDEVEEPLEDEEDTDDTELADSDDIVTTSSSSKAAAEVIDDFSIASRQRARDELDAQVAAFLARGGVINEVPASVTADPPKKPAPDYGGRPI</sequence>
<protein>
    <recommendedName>
        <fullName evidence="2">Transcriptional regulator SutA RNAP-binding domain-containing protein</fullName>
    </recommendedName>
</protein>
<feature type="region of interest" description="Disordered" evidence="1">
    <location>
        <begin position="1"/>
        <end position="42"/>
    </location>
</feature>
<evidence type="ECO:0000313" key="3">
    <source>
        <dbReference type="EMBL" id="MBE8716059.1"/>
    </source>
</evidence>
<comment type="caution">
    <text evidence="3">The sequence shown here is derived from an EMBL/GenBank/DDBJ whole genome shotgun (WGS) entry which is preliminary data.</text>
</comment>
<accession>A0A928V4N6</accession>
<gene>
    <name evidence="3" type="ORF">C4F51_02520</name>
</gene>
<proteinExistence type="predicted"/>
<dbReference type="AlphaFoldDB" id="A0A928V4N6"/>
<evidence type="ECO:0000256" key="1">
    <source>
        <dbReference type="SAM" id="MobiDB-lite"/>
    </source>
</evidence>
<evidence type="ECO:0000313" key="4">
    <source>
        <dbReference type="Proteomes" id="UP000652567"/>
    </source>
</evidence>
<dbReference type="RefSeq" id="WP_193906863.1">
    <property type="nucleotide sequence ID" value="NZ_PRDL01000001.1"/>
</dbReference>
<dbReference type="Proteomes" id="UP000652567">
    <property type="component" value="Unassembled WGS sequence"/>
</dbReference>
<name>A0A928V4N6_9GAMM</name>
<organism evidence="3 4">
    <name type="scientific">Cellvibrio polysaccharolyticus</name>
    <dbReference type="NCBI Taxonomy" id="2082724"/>
    <lineage>
        <taxon>Bacteria</taxon>
        <taxon>Pseudomonadati</taxon>
        <taxon>Pseudomonadota</taxon>
        <taxon>Gammaproteobacteria</taxon>
        <taxon>Cellvibrionales</taxon>
        <taxon>Cellvibrionaceae</taxon>
        <taxon>Cellvibrio</taxon>
    </lineage>
</organism>
<feature type="domain" description="Transcriptional regulator SutA RNAP-binding" evidence="2">
    <location>
        <begin position="53"/>
        <end position="87"/>
    </location>
</feature>
<dbReference type="Pfam" id="PF20661">
    <property type="entry name" value="SutA-RBD"/>
    <property type="match status" value="1"/>
</dbReference>
<dbReference type="EMBL" id="PRDL01000001">
    <property type="protein sequence ID" value="MBE8716059.1"/>
    <property type="molecule type" value="Genomic_DNA"/>
</dbReference>
<dbReference type="InterPro" id="IPR049191">
    <property type="entry name" value="SutA_RBD"/>
</dbReference>
<feature type="region of interest" description="Disordered" evidence="1">
    <location>
        <begin position="79"/>
        <end position="100"/>
    </location>
</feature>
<keyword evidence="4" id="KW-1185">Reference proteome</keyword>
<reference evidence="3" key="1">
    <citation type="submission" date="2018-07" db="EMBL/GenBank/DDBJ databases">
        <title>Genome assembly of strain Ka43.</title>
        <authorList>
            <person name="Kukolya J."/>
            <person name="Nagy I."/>
            <person name="Horvath B."/>
            <person name="Toth A."/>
        </authorList>
    </citation>
    <scope>NUCLEOTIDE SEQUENCE</scope>
    <source>
        <strain evidence="3">KB43</strain>
    </source>
</reference>
<feature type="compositionally biased region" description="Acidic residues" evidence="1">
    <location>
        <begin position="1"/>
        <end position="32"/>
    </location>
</feature>
<evidence type="ECO:0000259" key="2">
    <source>
        <dbReference type="Pfam" id="PF20661"/>
    </source>
</evidence>